<accession>A0A6A4WDB2</accession>
<protein>
    <submittedName>
        <fullName evidence="11">Transcription factor Dp-1</fullName>
    </submittedName>
</protein>
<dbReference type="Pfam" id="PF02319">
    <property type="entry name" value="WHD_E2F_TDP"/>
    <property type="match status" value="1"/>
</dbReference>
<comment type="caution">
    <text evidence="11">The sequence shown here is derived from an EMBL/GenBank/DDBJ whole genome shotgun (WGS) entry which is preliminary data.</text>
</comment>
<dbReference type="InterPro" id="IPR014889">
    <property type="entry name" value="Transc_factor_DP_C"/>
</dbReference>
<feature type="domain" description="Transcription factor DP C-terminal" evidence="9">
    <location>
        <begin position="329"/>
        <end position="472"/>
    </location>
</feature>
<dbReference type="SMART" id="SM01138">
    <property type="entry name" value="DP"/>
    <property type="match status" value="1"/>
</dbReference>
<keyword evidence="6 7" id="KW-0539">Nucleus</keyword>
<keyword evidence="3 7" id="KW-0805">Transcription regulation</keyword>
<keyword evidence="4 7" id="KW-0238">DNA-binding</keyword>
<reference evidence="11 12" key="1">
    <citation type="submission" date="2019-07" db="EMBL/GenBank/DDBJ databases">
        <title>Draft genome assembly of a fouling barnacle, Amphibalanus amphitrite (Darwin, 1854): The first reference genome for Thecostraca.</title>
        <authorList>
            <person name="Kim W."/>
        </authorList>
    </citation>
    <scope>NUCLEOTIDE SEQUENCE [LARGE SCALE GENOMIC DNA]</scope>
    <source>
        <strain evidence="11">SNU_AA5</strain>
        <tissue evidence="11">Soma without cirri and trophi</tissue>
    </source>
</reference>
<dbReference type="GO" id="GO:0051726">
    <property type="term" value="P:regulation of cell cycle"/>
    <property type="evidence" value="ECO:0007669"/>
    <property type="project" value="InterPro"/>
</dbReference>
<dbReference type="GO" id="GO:0000981">
    <property type="term" value="F:DNA-binding transcription factor activity, RNA polymerase II-specific"/>
    <property type="evidence" value="ECO:0007669"/>
    <property type="project" value="TreeGrafter"/>
</dbReference>
<dbReference type="Gene3D" id="1.10.10.10">
    <property type="entry name" value="Winged helix-like DNA-binding domain superfamily/Winged helix DNA-binding domain"/>
    <property type="match status" value="1"/>
</dbReference>
<dbReference type="PANTHER" id="PTHR12548:SF9">
    <property type="entry name" value="TRANSCRIPTION FACTOR DP"/>
    <property type="match status" value="1"/>
</dbReference>
<keyword evidence="12" id="KW-1185">Reference proteome</keyword>
<dbReference type="InterPro" id="IPR037241">
    <property type="entry name" value="E2F-DP_heterodim"/>
</dbReference>
<evidence type="ECO:0000256" key="8">
    <source>
        <dbReference type="SAM" id="MobiDB-lite"/>
    </source>
</evidence>
<evidence type="ECO:0000256" key="7">
    <source>
        <dbReference type="RuleBase" id="RU003796"/>
    </source>
</evidence>
<dbReference type="PIRSF" id="PIRSF009404">
    <property type="entry name" value="Transcription_factor_DP"/>
    <property type="match status" value="1"/>
</dbReference>
<comment type="subcellular location">
    <subcellularLocation>
        <location evidence="1 7">Nucleus</location>
    </subcellularLocation>
</comment>
<dbReference type="AlphaFoldDB" id="A0A6A4WDB2"/>
<dbReference type="GO" id="GO:0005634">
    <property type="term" value="C:nucleus"/>
    <property type="evidence" value="ECO:0007669"/>
    <property type="project" value="UniProtKB-SubCell"/>
</dbReference>
<evidence type="ECO:0000256" key="5">
    <source>
        <dbReference type="ARBA" id="ARBA00023163"/>
    </source>
</evidence>
<comment type="similarity">
    <text evidence="2 7">Belongs to the E2F/DP family.</text>
</comment>
<proteinExistence type="inferred from homology"/>
<evidence type="ECO:0000256" key="2">
    <source>
        <dbReference type="ARBA" id="ARBA00010940"/>
    </source>
</evidence>
<dbReference type="InterPro" id="IPR036388">
    <property type="entry name" value="WH-like_DNA-bd_sf"/>
</dbReference>
<evidence type="ECO:0000313" key="11">
    <source>
        <dbReference type="EMBL" id="KAF0305667.1"/>
    </source>
</evidence>
<feature type="domain" description="E2F/DP family winged-helix DNA-binding" evidence="10">
    <location>
        <begin position="239"/>
        <end position="322"/>
    </location>
</feature>
<dbReference type="SUPFAM" id="SSF144074">
    <property type="entry name" value="E2F-DP heterodimerization region"/>
    <property type="match status" value="1"/>
</dbReference>
<dbReference type="GO" id="GO:0005667">
    <property type="term" value="C:transcription regulator complex"/>
    <property type="evidence" value="ECO:0007669"/>
    <property type="project" value="InterPro"/>
</dbReference>
<evidence type="ECO:0000259" key="9">
    <source>
        <dbReference type="SMART" id="SM01138"/>
    </source>
</evidence>
<dbReference type="SUPFAM" id="SSF46785">
    <property type="entry name" value="Winged helix' DNA-binding domain"/>
    <property type="match status" value="1"/>
</dbReference>
<dbReference type="FunFam" id="1.10.10.10:FF:000047">
    <property type="entry name" value="Transcription factor"/>
    <property type="match status" value="1"/>
</dbReference>
<evidence type="ECO:0000256" key="3">
    <source>
        <dbReference type="ARBA" id="ARBA00023015"/>
    </source>
</evidence>
<dbReference type="CDD" id="cd14458">
    <property type="entry name" value="DP_DD"/>
    <property type="match status" value="1"/>
</dbReference>
<dbReference type="Pfam" id="PF08781">
    <property type="entry name" value="DP"/>
    <property type="match status" value="1"/>
</dbReference>
<dbReference type="InterPro" id="IPR036390">
    <property type="entry name" value="WH_DNA-bd_sf"/>
</dbReference>
<dbReference type="PANTHER" id="PTHR12548">
    <property type="entry name" value="TRANSCRIPTION FACTOR DP"/>
    <property type="match status" value="1"/>
</dbReference>
<dbReference type="InterPro" id="IPR003316">
    <property type="entry name" value="E2F_WHTH_DNA-bd_dom"/>
</dbReference>
<name>A0A6A4WDB2_AMPAM</name>
<feature type="region of interest" description="Disordered" evidence="8">
    <location>
        <begin position="472"/>
        <end position="526"/>
    </location>
</feature>
<dbReference type="GO" id="GO:0000977">
    <property type="term" value="F:RNA polymerase II transcription regulatory region sequence-specific DNA binding"/>
    <property type="evidence" value="ECO:0007669"/>
    <property type="project" value="TreeGrafter"/>
</dbReference>
<keyword evidence="5 7" id="KW-0804">Transcription</keyword>
<gene>
    <name evidence="11" type="primary">TFDP1_3</name>
    <name evidence="11" type="ORF">FJT64_022743</name>
</gene>
<dbReference type="Proteomes" id="UP000440578">
    <property type="component" value="Unassembled WGS sequence"/>
</dbReference>
<feature type="compositionally biased region" description="Acidic residues" evidence="8">
    <location>
        <begin position="507"/>
        <end position="526"/>
    </location>
</feature>
<evidence type="ECO:0000256" key="1">
    <source>
        <dbReference type="ARBA" id="ARBA00004123"/>
    </source>
</evidence>
<dbReference type="InterPro" id="IPR038168">
    <property type="entry name" value="TF_DP_C_sf"/>
</dbReference>
<dbReference type="OrthoDB" id="552115at2759"/>
<dbReference type="FunFam" id="1.20.140.80:FF:000001">
    <property type="entry name" value="Transcription factor"/>
    <property type="match status" value="1"/>
</dbReference>
<dbReference type="EMBL" id="VIIS01000734">
    <property type="protein sequence ID" value="KAF0305667.1"/>
    <property type="molecule type" value="Genomic_DNA"/>
</dbReference>
<evidence type="ECO:0000313" key="12">
    <source>
        <dbReference type="Proteomes" id="UP000440578"/>
    </source>
</evidence>
<feature type="region of interest" description="Disordered" evidence="8">
    <location>
        <begin position="110"/>
        <end position="241"/>
    </location>
</feature>
<evidence type="ECO:0000256" key="6">
    <source>
        <dbReference type="ARBA" id="ARBA00023242"/>
    </source>
</evidence>
<dbReference type="SMART" id="SM01372">
    <property type="entry name" value="E2F_TDP"/>
    <property type="match status" value="1"/>
</dbReference>
<sequence length="526" mass="56785">MRLVSKDLAKGVSQMIRVLQATPTKPAAAGGSVVTSAAAPAPAGGAAPAPAPQVVRAIIKTAAPAGQAAHVVRRVQLQPSGQSSVVARASRPVITPGAQIVTISAQQAQQLQTGSSPLRRTLFTARRNGTPKRRVLPSGPPAGVGAAPAEPRPAPRARPDPEPELVELDESSPSPELAPLPPASLLVRAEPPSPPGRPAAGAGGRAAFLSPILDHSGARKRHPADPDLWPDGKRRRTEKASKGLRHFSMKVCEKVRAKGVTSYNEVADELVAELTETSGRCESPSEQHCDQKNIRRRVYDALNVLMAMNIISKERKEIKWLGLPTNSLQECKNLEREKVQRMQRINLKTQQLKDLLLQQIAFKNLVERNRKAEEEGGPPPPNSTVQLPFIIVNTNKKTVIDCSISNDKMEYLFNFDDTFEIHDDIEVLKRMGLALGLENGTCRDEDVEKAKAMVPPALAPYIDQLARDGVDSELPSELAGSLQARAGPDSGTSTSERGDSATPSIDFDTDEDEEDEDDDVLYLEDQ</sequence>
<evidence type="ECO:0000259" key="10">
    <source>
        <dbReference type="SMART" id="SM01372"/>
    </source>
</evidence>
<dbReference type="InterPro" id="IPR015648">
    <property type="entry name" value="Transcrpt_fac_DP"/>
</dbReference>
<evidence type="ECO:0000256" key="4">
    <source>
        <dbReference type="ARBA" id="ARBA00023125"/>
    </source>
</evidence>
<organism evidence="11 12">
    <name type="scientific">Amphibalanus amphitrite</name>
    <name type="common">Striped barnacle</name>
    <name type="synonym">Balanus amphitrite</name>
    <dbReference type="NCBI Taxonomy" id="1232801"/>
    <lineage>
        <taxon>Eukaryota</taxon>
        <taxon>Metazoa</taxon>
        <taxon>Ecdysozoa</taxon>
        <taxon>Arthropoda</taxon>
        <taxon>Crustacea</taxon>
        <taxon>Multicrustacea</taxon>
        <taxon>Cirripedia</taxon>
        <taxon>Thoracica</taxon>
        <taxon>Thoracicalcarea</taxon>
        <taxon>Balanomorpha</taxon>
        <taxon>Balanoidea</taxon>
        <taxon>Balanidae</taxon>
        <taxon>Amphibalaninae</taxon>
        <taxon>Amphibalanus</taxon>
    </lineage>
</organism>
<dbReference type="Gene3D" id="1.20.140.80">
    <property type="entry name" value="Transcription factor DP"/>
    <property type="match status" value="1"/>
</dbReference>